<proteinExistence type="predicted"/>
<evidence type="ECO:0000259" key="3">
    <source>
        <dbReference type="Pfam" id="PF17806"/>
    </source>
</evidence>
<evidence type="ECO:0000256" key="1">
    <source>
        <dbReference type="ARBA" id="ARBA00023002"/>
    </source>
</evidence>
<evidence type="ECO:0000259" key="2">
    <source>
        <dbReference type="Pfam" id="PF07992"/>
    </source>
</evidence>
<dbReference type="Gene3D" id="1.10.10.1100">
    <property type="entry name" value="BFD-like [2Fe-2S]-binding domain"/>
    <property type="match status" value="1"/>
</dbReference>
<accession>A0A381XV75</accession>
<protein>
    <recommendedName>
        <fullName evidence="5">BFD-like [2Fe-2S]-binding domain-containing protein</fullName>
    </recommendedName>
</protein>
<dbReference type="InterPro" id="IPR036188">
    <property type="entry name" value="FAD/NAD-bd_sf"/>
</dbReference>
<dbReference type="Pfam" id="PF17806">
    <property type="entry name" value="SO_alpha_A3"/>
    <property type="match status" value="1"/>
</dbReference>
<evidence type="ECO:0008006" key="5">
    <source>
        <dbReference type="Google" id="ProtNLM"/>
    </source>
</evidence>
<gene>
    <name evidence="4" type="ORF">METZ01_LOCUS121580</name>
</gene>
<dbReference type="EMBL" id="UINC01016521">
    <property type="protein sequence ID" value="SVA68726.1"/>
    <property type="molecule type" value="Genomic_DNA"/>
</dbReference>
<keyword evidence="1" id="KW-0560">Oxidoreductase</keyword>
<sequence length="472" mass="51747">VNSIRAPKFDYIIIGAGPAGMAAAITARAHGLSVLVLDEQPSAGGQIFRNIESLEATRNSEFSKLGQEYEFGSSLVRRFKKCGADYFTDRSVWQIDNNLQIHHVSASASKSNSVISHCQAKRLLIAVGAMERPMPLPGWTIPGVMPCTAVDVLYKSSGLIPDGEVVLAGSGPLLLLIGCRLLDVGVHVSAFLDTSMNGALLKALPLLPNALRSHKYLTRGLSLLWKIRKAGIPFYSGIQNIEALGTSKLEKVRIGKSGKFFDVTADLLLLHNGVVPNVQITRNLGCGHRWYDVQRYWEPIVDDWGNTSVDHVSIAGDCGRVAGAAISEVSGHLAALETVYQLGVISQVERDNLSQPHRIELARHKHVRPFLDKLFQPSKTWLVPENDKTLACRCEEVKVSEIRETVRMGIKDPDSLKSMTRCGMGYCQARMCGLTVSEIIAEEKKVSPEEIGYFKVRSPIRPITLGQLAEID</sequence>
<reference evidence="4" key="1">
    <citation type="submission" date="2018-05" db="EMBL/GenBank/DDBJ databases">
        <authorList>
            <person name="Lanie J.A."/>
            <person name="Ng W.-L."/>
            <person name="Kazmierczak K.M."/>
            <person name="Andrzejewski T.M."/>
            <person name="Davidsen T.M."/>
            <person name="Wayne K.J."/>
            <person name="Tettelin H."/>
            <person name="Glass J.I."/>
            <person name="Rusch D."/>
            <person name="Podicherti R."/>
            <person name="Tsui H.-C.T."/>
            <person name="Winkler M.E."/>
        </authorList>
    </citation>
    <scope>NUCLEOTIDE SEQUENCE</scope>
</reference>
<feature type="domain" description="SoxA A3" evidence="3">
    <location>
        <begin position="395"/>
        <end position="469"/>
    </location>
</feature>
<dbReference type="InterPro" id="IPR051691">
    <property type="entry name" value="Metab_Enz_Cyan_OpOx_G3PDH"/>
</dbReference>
<dbReference type="PANTHER" id="PTHR42949">
    <property type="entry name" value="ANAEROBIC GLYCEROL-3-PHOSPHATE DEHYDROGENASE SUBUNIT B"/>
    <property type="match status" value="1"/>
</dbReference>
<dbReference type="InterPro" id="IPR041117">
    <property type="entry name" value="SoxA_A3"/>
</dbReference>
<dbReference type="PIRSF" id="PIRSF037495">
    <property type="entry name" value="Opine_OX_OoxA/HcnB"/>
    <property type="match status" value="1"/>
</dbReference>
<feature type="domain" description="FAD/NAD(P)-binding" evidence="2">
    <location>
        <begin position="9"/>
        <end position="319"/>
    </location>
</feature>
<dbReference type="Pfam" id="PF07992">
    <property type="entry name" value="Pyr_redox_2"/>
    <property type="match status" value="1"/>
</dbReference>
<dbReference type="InterPro" id="IPR023753">
    <property type="entry name" value="FAD/NAD-binding_dom"/>
</dbReference>
<dbReference type="AlphaFoldDB" id="A0A381XV75"/>
<dbReference type="SUPFAM" id="SSF51905">
    <property type="entry name" value="FAD/NAD(P)-binding domain"/>
    <property type="match status" value="1"/>
</dbReference>
<dbReference type="GO" id="GO:0016491">
    <property type="term" value="F:oxidoreductase activity"/>
    <property type="evidence" value="ECO:0007669"/>
    <property type="project" value="UniProtKB-KW"/>
</dbReference>
<dbReference type="InterPro" id="IPR041854">
    <property type="entry name" value="BFD-like_2Fe2S-bd_dom_sf"/>
</dbReference>
<evidence type="ECO:0000313" key="4">
    <source>
        <dbReference type="EMBL" id="SVA68726.1"/>
    </source>
</evidence>
<dbReference type="PRINTS" id="PR00411">
    <property type="entry name" value="PNDRDTASEI"/>
</dbReference>
<dbReference type="Gene3D" id="3.50.50.60">
    <property type="entry name" value="FAD/NAD(P)-binding domain"/>
    <property type="match status" value="2"/>
</dbReference>
<dbReference type="InterPro" id="IPR017224">
    <property type="entry name" value="Opine_Oxase_asu/HCN_bsu"/>
</dbReference>
<feature type="non-terminal residue" evidence="4">
    <location>
        <position position="1"/>
    </location>
</feature>
<dbReference type="PANTHER" id="PTHR42949:SF3">
    <property type="entry name" value="ANAEROBIC GLYCEROL-3-PHOSPHATE DEHYDROGENASE SUBUNIT B"/>
    <property type="match status" value="1"/>
</dbReference>
<name>A0A381XV75_9ZZZZ</name>
<organism evidence="4">
    <name type="scientific">marine metagenome</name>
    <dbReference type="NCBI Taxonomy" id="408172"/>
    <lineage>
        <taxon>unclassified sequences</taxon>
        <taxon>metagenomes</taxon>
        <taxon>ecological metagenomes</taxon>
    </lineage>
</organism>
<dbReference type="PRINTS" id="PR00368">
    <property type="entry name" value="FADPNR"/>
</dbReference>
<dbReference type="CDD" id="cd19946">
    <property type="entry name" value="GlpA-like_Fer2_BFD-like"/>
    <property type="match status" value="1"/>
</dbReference>